<dbReference type="EMBL" id="BTFW01000001">
    <property type="protein sequence ID" value="GMM60330.1"/>
    <property type="molecule type" value="Genomic_DNA"/>
</dbReference>
<gene>
    <name evidence="3" type="ORF">NUTIK01_11070</name>
</gene>
<dbReference type="PROSITE" id="PS50937">
    <property type="entry name" value="HTH_MERR_2"/>
    <property type="match status" value="1"/>
</dbReference>
<feature type="domain" description="HTH merR-type" evidence="2">
    <location>
        <begin position="1"/>
        <end position="71"/>
    </location>
</feature>
<dbReference type="InterPro" id="IPR000551">
    <property type="entry name" value="MerR-type_HTH_dom"/>
</dbReference>
<name>A0ABQ6P5F7_9SPHN</name>
<dbReference type="SUPFAM" id="SSF46955">
    <property type="entry name" value="Putative DNA-binding domain"/>
    <property type="match status" value="1"/>
</dbReference>
<dbReference type="SMART" id="SM00422">
    <property type="entry name" value="HTH_MERR"/>
    <property type="match status" value="1"/>
</dbReference>
<dbReference type="InterPro" id="IPR009061">
    <property type="entry name" value="DNA-bd_dom_put_sf"/>
</dbReference>
<protein>
    <recommendedName>
        <fullName evidence="2">HTH merR-type domain-containing protein</fullName>
    </recommendedName>
</protein>
<keyword evidence="1" id="KW-0238">DNA-binding</keyword>
<dbReference type="PANTHER" id="PTHR30204">
    <property type="entry name" value="REDOX-CYCLING DRUG-SENSING TRANSCRIPTIONAL ACTIVATOR SOXR"/>
    <property type="match status" value="1"/>
</dbReference>
<dbReference type="Gene3D" id="1.10.1660.10">
    <property type="match status" value="1"/>
</dbReference>
<dbReference type="Proteomes" id="UP001187221">
    <property type="component" value="Unassembled WGS sequence"/>
</dbReference>
<dbReference type="CDD" id="cd04765">
    <property type="entry name" value="HTH_MlrA-like_sg2"/>
    <property type="match status" value="1"/>
</dbReference>
<comment type="caution">
    <text evidence="3">The sequence shown here is derived from an EMBL/GenBank/DDBJ whole genome shotgun (WGS) entry which is preliminary data.</text>
</comment>
<organism evidence="3 4">
    <name type="scientific">Novosphingobium pituita</name>
    <dbReference type="NCBI Taxonomy" id="3056842"/>
    <lineage>
        <taxon>Bacteria</taxon>
        <taxon>Pseudomonadati</taxon>
        <taxon>Pseudomonadota</taxon>
        <taxon>Alphaproteobacteria</taxon>
        <taxon>Sphingomonadales</taxon>
        <taxon>Sphingomonadaceae</taxon>
        <taxon>Novosphingobium</taxon>
    </lineage>
</organism>
<evidence type="ECO:0000313" key="3">
    <source>
        <dbReference type="EMBL" id="GMM60330.1"/>
    </source>
</evidence>
<evidence type="ECO:0000259" key="2">
    <source>
        <dbReference type="PROSITE" id="PS50937"/>
    </source>
</evidence>
<accession>A0ABQ6P5F7</accession>
<proteinExistence type="predicted"/>
<keyword evidence="4" id="KW-1185">Reference proteome</keyword>
<evidence type="ECO:0000313" key="4">
    <source>
        <dbReference type="Proteomes" id="UP001187221"/>
    </source>
</evidence>
<dbReference type="InterPro" id="IPR047057">
    <property type="entry name" value="MerR_fam"/>
</dbReference>
<evidence type="ECO:0000256" key="1">
    <source>
        <dbReference type="ARBA" id="ARBA00023125"/>
    </source>
</evidence>
<sequence length="128" mass="14255">MRTIGEVARALGVKAHVLRYWEEQFPMLRPLTRAGNRRYYRAADVALVATIDRLVNRDGYTIRGARQALEGGLTPDAVTLAPSDEDSPEEQLMAESPMLEVELVAAIARLRVHLEDIRSNLADALEEA</sequence>
<dbReference type="PANTHER" id="PTHR30204:SF15">
    <property type="entry name" value="BLL5018 PROTEIN"/>
    <property type="match status" value="1"/>
</dbReference>
<dbReference type="Pfam" id="PF13411">
    <property type="entry name" value="MerR_1"/>
    <property type="match status" value="1"/>
</dbReference>
<reference evidence="3 4" key="1">
    <citation type="submission" date="2023-06" db="EMBL/GenBank/DDBJ databases">
        <title>Draft genome sequence of Novosphingobium sp. strain IK01.</title>
        <authorList>
            <person name="Hatamoto M."/>
            <person name="Ikarashi T."/>
            <person name="Yamaguchi T."/>
        </authorList>
    </citation>
    <scope>NUCLEOTIDE SEQUENCE [LARGE SCALE GENOMIC DNA]</scope>
    <source>
        <strain evidence="3 4">IK01</strain>
    </source>
</reference>